<name>A0A1D8CZE1_CHLLM</name>
<evidence type="ECO:0000313" key="1">
    <source>
        <dbReference type="EMBL" id="AOS84306.1"/>
    </source>
</evidence>
<dbReference type="EMBL" id="CP017305">
    <property type="protein sequence ID" value="AOS84306.1"/>
    <property type="molecule type" value="Genomic_DNA"/>
</dbReference>
<protein>
    <submittedName>
        <fullName evidence="1">Uncharacterized protein</fullName>
    </submittedName>
</protein>
<gene>
    <name evidence="1" type="ORF">BIU88_09295</name>
</gene>
<dbReference type="AlphaFoldDB" id="A0A1D8CZE1"/>
<sequence>MRPEVRVQIVFSIRARSGFHEKQSISLTRTNHLRRFATHKKLAAFRVAVGSHDHEVDAVAVLIIVQEFDDLAR</sequence>
<proteinExistence type="predicted"/>
<dbReference type="Proteomes" id="UP000095185">
    <property type="component" value="Chromosome"/>
</dbReference>
<dbReference type="KEGG" id="clz:BIU88_09295"/>
<reference evidence="1" key="1">
    <citation type="submission" date="2016-09" db="EMBL/GenBank/DDBJ databases">
        <title>Genome sequence of Chlorobaculum limnaeum.</title>
        <authorList>
            <person name="Liu Z."/>
            <person name="Tank M."/>
            <person name="Bryant D.A."/>
        </authorList>
    </citation>
    <scope>NUCLEOTIDE SEQUENCE [LARGE SCALE GENOMIC DNA]</scope>
    <source>
        <strain evidence="1">DSM 1677</strain>
    </source>
</reference>
<accession>A0A1D8CZE1</accession>
<organism evidence="1 2">
    <name type="scientific">Chlorobaculum limnaeum</name>
    <dbReference type="NCBI Taxonomy" id="274537"/>
    <lineage>
        <taxon>Bacteria</taxon>
        <taxon>Pseudomonadati</taxon>
        <taxon>Chlorobiota</taxon>
        <taxon>Chlorobiia</taxon>
        <taxon>Chlorobiales</taxon>
        <taxon>Chlorobiaceae</taxon>
        <taxon>Chlorobaculum</taxon>
    </lineage>
</organism>
<evidence type="ECO:0000313" key="2">
    <source>
        <dbReference type="Proteomes" id="UP000095185"/>
    </source>
</evidence>
<keyword evidence="2" id="KW-1185">Reference proteome</keyword>